<comment type="caution">
    <text evidence="2">The sequence shown here is derived from an EMBL/GenBank/DDBJ whole genome shotgun (WGS) entry which is preliminary data.</text>
</comment>
<evidence type="ECO:0000313" key="3">
    <source>
        <dbReference type="Proteomes" id="UP000036403"/>
    </source>
</evidence>
<accession>A0A0J7K614</accession>
<protein>
    <submittedName>
        <fullName evidence="2">Uncharacterized protein</fullName>
    </submittedName>
</protein>
<name>A0A0J7K614_LASNI</name>
<organism evidence="2 3">
    <name type="scientific">Lasius niger</name>
    <name type="common">Black garden ant</name>
    <dbReference type="NCBI Taxonomy" id="67767"/>
    <lineage>
        <taxon>Eukaryota</taxon>
        <taxon>Metazoa</taxon>
        <taxon>Ecdysozoa</taxon>
        <taxon>Arthropoda</taxon>
        <taxon>Hexapoda</taxon>
        <taxon>Insecta</taxon>
        <taxon>Pterygota</taxon>
        <taxon>Neoptera</taxon>
        <taxon>Endopterygota</taxon>
        <taxon>Hymenoptera</taxon>
        <taxon>Apocrita</taxon>
        <taxon>Aculeata</taxon>
        <taxon>Formicoidea</taxon>
        <taxon>Formicidae</taxon>
        <taxon>Formicinae</taxon>
        <taxon>Lasius</taxon>
        <taxon>Lasius</taxon>
    </lineage>
</organism>
<gene>
    <name evidence="2" type="ORF">RF55_15700</name>
</gene>
<dbReference type="OrthoDB" id="7701306at2759"/>
<proteinExistence type="predicted"/>
<feature type="compositionally biased region" description="Acidic residues" evidence="1">
    <location>
        <begin position="1"/>
        <end position="28"/>
    </location>
</feature>
<feature type="compositionally biased region" description="Basic and acidic residues" evidence="1">
    <location>
        <begin position="66"/>
        <end position="110"/>
    </location>
</feature>
<dbReference type="PaxDb" id="67767-A0A0J7K614"/>
<feature type="region of interest" description="Disordered" evidence="1">
    <location>
        <begin position="1"/>
        <end position="126"/>
    </location>
</feature>
<feature type="compositionally biased region" description="Basic and acidic residues" evidence="1">
    <location>
        <begin position="29"/>
        <end position="50"/>
    </location>
</feature>
<reference evidence="2 3" key="1">
    <citation type="submission" date="2015-04" db="EMBL/GenBank/DDBJ databases">
        <title>Lasius niger genome sequencing.</title>
        <authorList>
            <person name="Konorov E.A."/>
            <person name="Nikitin M.A."/>
            <person name="Kirill M.V."/>
            <person name="Chang P."/>
        </authorList>
    </citation>
    <scope>NUCLEOTIDE SEQUENCE [LARGE SCALE GENOMIC DNA]</scope>
    <source>
        <tissue evidence="2">Whole</tissue>
    </source>
</reference>
<dbReference type="AlphaFoldDB" id="A0A0J7K614"/>
<dbReference type="EMBL" id="LBMM01013463">
    <property type="protein sequence ID" value="KMQ85626.1"/>
    <property type="molecule type" value="Genomic_DNA"/>
</dbReference>
<sequence>MERVEEESDGVESEEEEERTEDEVEDEREERREKERKREDVTRKEEEVGGKGKAGGSEGGKGRRAVTRDKIEEAKGNERRESRKKEVKEGGSGEGEGLEKKGIEGEREEGSWSNSTEEEEEEDAVKEVWKRVKGRIDEERRRDEREGTRGVIGKREERVRRERRRRSLVWTGIEGDSFEERCGCLRGRLEMVLGRKVGLRGVEERFGEGGKKILLVVMEKEKDRDEVLGREGEIWGRWRMNVDEDLTKEERKMKWRIKEKAKIERSKGNWVVFDSRRLWIEDRVWKWDEEKEVWEEGEGE</sequence>
<evidence type="ECO:0000313" key="2">
    <source>
        <dbReference type="EMBL" id="KMQ85626.1"/>
    </source>
</evidence>
<dbReference type="Proteomes" id="UP000036403">
    <property type="component" value="Unassembled WGS sequence"/>
</dbReference>
<keyword evidence="3" id="KW-1185">Reference proteome</keyword>
<evidence type="ECO:0000256" key="1">
    <source>
        <dbReference type="SAM" id="MobiDB-lite"/>
    </source>
</evidence>